<dbReference type="EMBL" id="CP001338">
    <property type="protein sequence ID" value="ACL17509.1"/>
    <property type="molecule type" value="Genomic_DNA"/>
</dbReference>
<keyword evidence="4" id="KW-0808">Transferase</keyword>
<dbReference type="InterPro" id="IPR001610">
    <property type="entry name" value="PAC"/>
</dbReference>
<evidence type="ECO:0000256" key="4">
    <source>
        <dbReference type="ARBA" id="ARBA00022679"/>
    </source>
</evidence>
<protein>
    <recommendedName>
        <fullName evidence="2">histidine kinase</fullName>
        <ecNumber evidence="2">2.7.13.3</ecNumber>
    </recommendedName>
</protein>
<dbReference type="OrthoDB" id="8127at2157"/>
<evidence type="ECO:0000256" key="3">
    <source>
        <dbReference type="ARBA" id="ARBA00022553"/>
    </source>
</evidence>
<dbReference type="PROSITE" id="PS50110">
    <property type="entry name" value="RESPONSE_REGULATORY"/>
    <property type="match status" value="1"/>
</dbReference>
<dbReference type="Gene3D" id="3.30.450.20">
    <property type="entry name" value="PAS domain"/>
    <property type="match status" value="4"/>
</dbReference>
<dbReference type="InterPro" id="IPR000700">
    <property type="entry name" value="PAS-assoc_C"/>
</dbReference>
<dbReference type="InterPro" id="IPR000014">
    <property type="entry name" value="PAS"/>
</dbReference>
<dbReference type="GeneID" id="7270301"/>
<dbReference type="EC" id="2.7.13.3" evidence="2"/>
<feature type="domain" description="PAC" evidence="9">
    <location>
        <begin position="460"/>
        <end position="513"/>
    </location>
</feature>
<dbReference type="CDD" id="cd00130">
    <property type="entry name" value="PAS"/>
    <property type="match status" value="4"/>
</dbReference>
<dbReference type="eggNOG" id="arCOG02330">
    <property type="taxonomic scope" value="Archaea"/>
</dbReference>
<evidence type="ECO:0000256" key="5">
    <source>
        <dbReference type="ARBA" id="ARBA00022777"/>
    </source>
</evidence>
<dbReference type="InterPro" id="IPR011006">
    <property type="entry name" value="CheY-like_superfamily"/>
</dbReference>
<dbReference type="InterPro" id="IPR013655">
    <property type="entry name" value="PAS_fold_3"/>
</dbReference>
<comment type="catalytic activity">
    <reaction evidence="1">
        <text>ATP + protein L-histidine = ADP + protein N-phospho-L-histidine.</text>
        <dbReference type="EC" id="2.7.13.3"/>
    </reaction>
</comment>
<evidence type="ECO:0000256" key="2">
    <source>
        <dbReference type="ARBA" id="ARBA00012438"/>
    </source>
</evidence>
<organism evidence="10 11">
    <name type="scientific">Methanosphaerula palustris (strain ATCC BAA-1556 / DSM 19958 / E1-9c)</name>
    <dbReference type="NCBI Taxonomy" id="521011"/>
    <lineage>
        <taxon>Archaea</taxon>
        <taxon>Methanobacteriati</taxon>
        <taxon>Methanobacteriota</taxon>
        <taxon>Stenosarchaea group</taxon>
        <taxon>Methanomicrobia</taxon>
        <taxon>Methanomicrobiales</taxon>
        <taxon>Methanoregulaceae</taxon>
        <taxon>Methanosphaerula</taxon>
    </lineage>
</organism>
<dbReference type="InterPro" id="IPR035965">
    <property type="entry name" value="PAS-like_dom_sf"/>
</dbReference>
<dbReference type="KEGG" id="mpl:Mpal_2215"/>
<dbReference type="eggNOG" id="arCOG02333">
    <property type="taxonomic scope" value="Archaea"/>
</dbReference>
<evidence type="ECO:0000256" key="1">
    <source>
        <dbReference type="ARBA" id="ARBA00000085"/>
    </source>
</evidence>
<dbReference type="PROSITE" id="PS50113">
    <property type="entry name" value="PAC"/>
    <property type="match status" value="3"/>
</dbReference>
<evidence type="ECO:0000313" key="11">
    <source>
        <dbReference type="Proteomes" id="UP000002457"/>
    </source>
</evidence>
<dbReference type="Pfam" id="PF00072">
    <property type="entry name" value="Response_reg"/>
    <property type="match status" value="1"/>
</dbReference>
<dbReference type="CDD" id="cd00156">
    <property type="entry name" value="REC"/>
    <property type="match status" value="1"/>
</dbReference>
<feature type="domain" description="PAC" evidence="9">
    <location>
        <begin position="333"/>
        <end position="384"/>
    </location>
</feature>
<evidence type="ECO:0000313" key="10">
    <source>
        <dbReference type="EMBL" id="ACL17509.1"/>
    </source>
</evidence>
<feature type="domain" description="PAS" evidence="8">
    <location>
        <begin position="261"/>
        <end position="314"/>
    </location>
</feature>
<dbReference type="Proteomes" id="UP000002457">
    <property type="component" value="Chromosome"/>
</dbReference>
<dbReference type="InterPro" id="IPR052162">
    <property type="entry name" value="Sensor_kinase/Photoreceptor"/>
</dbReference>
<proteinExistence type="predicted"/>
<dbReference type="HOGENOM" id="CLU_358887_0_0_2"/>
<evidence type="ECO:0000259" key="8">
    <source>
        <dbReference type="PROSITE" id="PS50112"/>
    </source>
</evidence>
<dbReference type="NCBIfam" id="TIGR00229">
    <property type="entry name" value="sensory_box"/>
    <property type="match status" value="4"/>
</dbReference>
<name>B8GE08_METPE</name>
<dbReference type="PANTHER" id="PTHR43304:SF1">
    <property type="entry name" value="PAC DOMAIN-CONTAINING PROTEIN"/>
    <property type="match status" value="1"/>
</dbReference>
<dbReference type="Gene3D" id="3.40.50.2300">
    <property type="match status" value="1"/>
</dbReference>
<gene>
    <name evidence="10" type="ordered locus">Mpal_2215</name>
</gene>
<accession>B8GE08</accession>
<sequence>MAAPIRVLYVDDEPDLLEIGKLFLEMGGFFAVDTLSSVRVALEQLNTERYDAIISDYQMPEMDGIQFLVEVRSRFGQIPFILFTGRGREEVVIQAINSGADFYIQKGGEPRAQFAELAHKIKQATSRKKAEDSLRRSEDEYRYLIEHSDESIVVIQDEMLRLINQRTVERTGYSKEELLSMPFSMLVHPDDRAMVVERYQRRMQGEVLPSWYTLRLMGREGGIIWIEASAVIIDWEGRPATINFLNDITERKRAVEALKESEEKYRVIFNNEIYAISLCDLDTLQLLDVNDAYIRMYGYTREELLSGMTIRDIIADQKGSFPATEEATNRGTSFIPLRYHRKKDGTIFPVEIVGGSHLWNGKEVIFSLIHDITDRKRAEEELRLTQSRLDSAMEVGKIAWWEMDRETGKVIFNERKAHMLGYPVEQFSHFSDFTRLVHPDDFEQIMQAMRDHLTGIKNQYDVDYRVSTKDGKELWFHDIGGVSEYASDGKPLKVTGLVIDITDRKQAEEALLGAKNYLDLILNSIADPVFVKDEMHRRVLGNDAYCRFIGFTRDEMIGKSDHELYPRDLADKLTSEDDLVFASGTERVTEEEIIDHRGQDHTIVTKKTLLVDEQGRRFVVGIARDITRAKTGKGAAQ</sequence>
<feature type="modified residue" description="4-aspartylphosphate" evidence="6">
    <location>
        <position position="56"/>
    </location>
</feature>
<dbReference type="AlphaFoldDB" id="B8GE08"/>
<dbReference type="Pfam" id="PF13426">
    <property type="entry name" value="PAS_9"/>
    <property type="match status" value="1"/>
</dbReference>
<keyword evidence="11" id="KW-1185">Reference proteome</keyword>
<feature type="domain" description="PAS" evidence="8">
    <location>
        <begin position="385"/>
        <end position="456"/>
    </location>
</feature>
<dbReference type="InterPro" id="IPR013656">
    <property type="entry name" value="PAS_4"/>
</dbReference>
<dbReference type="STRING" id="521011.Mpal_2215"/>
<feature type="domain" description="Response regulatory" evidence="7">
    <location>
        <begin position="6"/>
        <end position="121"/>
    </location>
</feature>
<dbReference type="PANTHER" id="PTHR43304">
    <property type="entry name" value="PHYTOCHROME-LIKE PROTEIN CPH1"/>
    <property type="match status" value="1"/>
</dbReference>
<feature type="domain" description="PAC" evidence="9">
    <location>
        <begin position="210"/>
        <end position="260"/>
    </location>
</feature>
<evidence type="ECO:0000259" key="7">
    <source>
        <dbReference type="PROSITE" id="PS50110"/>
    </source>
</evidence>
<feature type="domain" description="PAS" evidence="8">
    <location>
        <begin position="514"/>
        <end position="592"/>
    </location>
</feature>
<dbReference type="Pfam" id="PF08448">
    <property type="entry name" value="PAS_4"/>
    <property type="match status" value="1"/>
</dbReference>
<dbReference type="SMART" id="SM00086">
    <property type="entry name" value="PAC"/>
    <property type="match status" value="3"/>
</dbReference>
<dbReference type="Pfam" id="PF08447">
    <property type="entry name" value="PAS_3"/>
    <property type="match status" value="2"/>
</dbReference>
<feature type="domain" description="PAS" evidence="8">
    <location>
        <begin position="137"/>
        <end position="206"/>
    </location>
</feature>
<dbReference type="SMART" id="SM00091">
    <property type="entry name" value="PAS"/>
    <property type="match status" value="4"/>
</dbReference>
<keyword evidence="3 6" id="KW-0597">Phosphoprotein</keyword>
<dbReference type="SUPFAM" id="SSF55785">
    <property type="entry name" value="PYP-like sensor domain (PAS domain)"/>
    <property type="match status" value="4"/>
</dbReference>
<dbReference type="GO" id="GO:0004673">
    <property type="term" value="F:protein histidine kinase activity"/>
    <property type="evidence" value="ECO:0007669"/>
    <property type="project" value="UniProtKB-EC"/>
</dbReference>
<dbReference type="InterPro" id="IPR001789">
    <property type="entry name" value="Sig_transdc_resp-reg_receiver"/>
</dbReference>
<dbReference type="SMART" id="SM00448">
    <property type="entry name" value="REC"/>
    <property type="match status" value="1"/>
</dbReference>
<keyword evidence="5" id="KW-0418">Kinase</keyword>
<dbReference type="GO" id="GO:0000160">
    <property type="term" value="P:phosphorelay signal transduction system"/>
    <property type="evidence" value="ECO:0007669"/>
    <property type="project" value="InterPro"/>
</dbReference>
<evidence type="ECO:0000259" key="9">
    <source>
        <dbReference type="PROSITE" id="PS50113"/>
    </source>
</evidence>
<dbReference type="PROSITE" id="PS50112">
    <property type="entry name" value="PAS"/>
    <property type="match status" value="4"/>
</dbReference>
<evidence type="ECO:0000256" key="6">
    <source>
        <dbReference type="PROSITE-ProRule" id="PRU00169"/>
    </source>
</evidence>
<dbReference type="RefSeq" id="WP_012618828.1">
    <property type="nucleotide sequence ID" value="NC_011832.1"/>
</dbReference>
<dbReference type="SUPFAM" id="SSF52172">
    <property type="entry name" value="CheY-like"/>
    <property type="match status" value="1"/>
</dbReference>
<reference evidence="10 11" key="1">
    <citation type="journal article" date="2015" name="Genome Announc.">
        <title>Complete Genome Sequence of Methanosphaerula palustris E1-9CT, a Hydrogenotrophic Methanogen Isolated from a Minerotrophic Fen Peatland.</title>
        <authorList>
            <person name="Cadillo-Quiroz H."/>
            <person name="Browne P."/>
            <person name="Kyrpides N."/>
            <person name="Woyke T."/>
            <person name="Goodwin L."/>
            <person name="Detter C."/>
            <person name="Yavitt J.B."/>
            <person name="Zinder S.H."/>
        </authorList>
    </citation>
    <scope>NUCLEOTIDE SEQUENCE [LARGE SCALE GENOMIC DNA]</scope>
    <source>
        <strain evidence="11">ATCC BAA-1556 / DSM 19958 / E1-9c</strain>
    </source>
</reference>